<proteinExistence type="evidence at transcript level"/>
<name>G8HWZ4_CARAU</name>
<dbReference type="GO" id="GO:0005576">
    <property type="term" value="C:extracellular region"/>
    <property type="evidence" value="ECO:0007669"/>
    <property type="project" value="InterPro"/>
</dbReference>
<dbReference type="GO" id="GO:0008009">
    <property type="term" value="F:chemokine activity"/>
    <property type="evidence" value="ECO:0007669"/>
    <property type="project" value="InterPro"/>
</dbReference>
<dbReference type="InterPro" id="IPR036048">
    <property type="entry name" value="Interleukin_8-like_sf"/>
</dbReference>
<feature type="non-terminal residue" evidence="1">
    <location>
        <position position="1"/>
    </location>
</feature>
<dbReference type="EMBL" id="JN648716">
    <property type="protein sequence ID" value="AET24932.1"/>
    <property type="molecule type" value="mRNA"/>
</dbReference>
<dbReference type="AlphaFoldDB" id="G8HWZ4"/>
<protein>
    <submittedName>
        <fullName evidence="1">CXC chemokine</fullName>
    </submittedName>
</protein>
<organism evidence="1">
    <name type="scientific">Carassius auratus</name>
    <name type="common">Goldfish</name>
    <dbReference type="NCBI Taxonomy" id="7957"/>
    <lineage>
        <taxon>Eukaryota</taxon>
        <taxon>Metazoa</taxon>
        <taxon>Chordata</taxon>
        <taxon>Craniata</taxon>
        <taxon>Vertebrata</taxon>
        <taxon>Euteleostomi</taxon>
        <taxon>Actinopterygii</taxon>
        <taxon>Neopterygii</taxon>
        <taxon>Teleostei</taxon>
        <taxon>Ostariophysi</taxon>
        <taxon>Cypriniformes</taxon>
        <taxon>Cyprinidae</taxon>
        <taxon>Cyprininae</taxon>
        <taxon>Carassius</taxon>
    </lineage>
</organism>
<dbReference type="GO" id="GO:0006955">
    <property type="term" value="P:immune response"/>
    <property type="evidence" value="ECO:0007669"/>
    <property type="project" value="InterPro"/>
</dbReference>
<dbReference type="SUPFAM" id="SSF54117">
    <property type="entry name" value="Interleukin 8-like chemokines"/>
    <property type="match status" value="1"/>
</dbReference>
<evidence type="ECO:0000313" key="1">
    <source>
        <dbReference type="EMBL" id="AET24932.1"/>
    </source>
</evidence>
<accession>G8HWZ4</accession>
<sequence length="104" mass="11686">GKLFIGSVCGDVGEFDLGTLQIEEMKGQARAQIFRCFDVVHGYIMVPPKQIEKVENLLACRSCKTRRLLVTLKNGTMLCFSPPGSKSRLEYLQKAGVLMCWQRC</sequence>
<reference evidence="1" key="1">
    <citation type="submission" date="2011-09" db="EMBL/GenBank/DDBJ databases">
        <authorList>
            <person name="Uma A."/>
            <person name="Rebecca G."/>
            <person name="Saravanabava K."/>
        </authorList>
    </citation>
    <scope>NUCLEOTIDE SEQUENCE</scope>
    <source>
        <tissue evidence="1">Kidney</tissue>
    </source>
</reference>